<dbReference type="GO" id="GO:0001968">
    <property type="term" value="F:fibronectin binding"/>
    <property type="evidence" value="ECO:0007669"/>
    <property type="project" value="TreeGrafter"/>
</dbReference>
<keyword evidence="6" id="KW-0732">Signal</keyword>
<dbReference type="Proteomes" id="UP001230051">
    <property type="component" value="Unassembled WGS sequence"/>
</dbReference>
<dbReference type="InterPro" id="IPR000716">
    <property type="entry name" value="Thyroglobulin_1"/>
</dbReference>
<evidence type="ECO:0000313" key="8">
    <source>
        <dbReference type="EMBL" id="KAK1151085.1"/>
    </source>
</evidence>
<evidence type="ECO:0000256" key="6">
    <source>
        <dbReference type="SAM" id="SignalP"/>
    </source>
</evidence>
<evidence type="ECO:0000256" key="4">
    <source>
        <dbReference type="ARBA" id="ARBA00023183"/>
    </source>
</evidence>
<dbReference type="GO" id="GO:0031995">
    <property type="term" value="F:insulin-like growth factor II binding"/>
    <property type="evidence" value="ECO:0007669"/>
    <property type="project" value="TreeGrafter"/>
</dbReference>
<sequence length="206" mass="22056">MSVVSQPLVVLLLPLLLPLCWAWAARPAQDCPSCQGPGAVPGKKAVEGTRTMGESCGVYSSGCAPGLRCVPRLGEGSPLQALLHGRGVCTRVSSPGKVDYATQTQPGGILPHNNHTLLNSSAEEGTIEKAPCGQHLEAVMQAHKLTVIRHVKDMYIPNCDPRGFYRKKQCRSSKGMRRGVCWCVNEFGHPLPGQSRGESSLKCDGE</sequence>
<protein>
    <submittedName>
        <fullName evidence="9">Insulin-like growth factor-binding protein 6 isoform X1</fullName>
    </submittedName>
</protein>
<evidence type="ECO:0000256" key="3">
    <source>
        <dbReference type="ARBA" id="ARBA00023157"/>
    </source>
</evidence>
<dbReference type="GO" id="GO:0043567">
    <property type="term" value="P:regulation of insulin-like growth factor receptor signaling pathway"/>
    <property type="evidence" value="ECO:0007669"/>
    <property type="project" value="TreeGrafter"/>
</dbReference>
<evidence type="ECO:0000256" key="1">
    <source>
        <dbReference type="ARBA" id="ARBA00004613"/>
    </source>
</evidence>
<dbReference type="EMBL" id="JAGXEW010000054">
    <property type="protein sequence ID" value="KAK1151085.1"/>
    <property type="molecule type" value="Genomic_DNA"/>
</dbReference>
<feature type="domain" description="Thyroglobulin type-1" evidence="7">
    <location>
        <begin position="129"/>
        <end position="203"/>
    </location>
</feature>
<dbReference type="PROSITE" id="PS00484">
    <property type="entry name" value="THYROGLOBULIN_1_1"/>
    <property type="match status" value="1"/>
</dbReference>
<dbReference type="EMBL" id="JAGXEW010000053">
    <property type="protein sequence ID" value="KAK1151248.1"/>
    <property type="molecule type" value="Genomic_DNA"/>
</dbReference>
<dbReference type="GO" id="GO:0031994">
    <property type="term" value="F:insulin-like growth factor I binding"/>
    <property type="evidence" value="ECO:0007669"/>
    <property type="project" value="TreeGrafter"/>
</dbReference>
<dbReference type="SMART" id="SM00211">
    <property type="entry name" value="TY"/>
    <property type="match status" value="1"/>
</dbReference>
<dbReference type="CDD" id="cd00191">
    <property type="entry name" value="TY"/>
    <property type="match status" value="1"/>
</dbReference>
<evidence type="ECO:0000256" key="2">
    <source>
        <dbReference type="ARBA" id="ARBA00022525"/>
    </source>
</evidence>
<gene>
    <name evidence="9" type="primary">IGFBP6</name>
    <name evidence="9" type="ORF">AOXY_G32815</name>
    <name evidence="8" type="ORF">AOXY_G33098</name>
</gene>
<dbReference type="PRINTS" id="PR01976">
    <property type="entry name" value="IGFBPFAMILY"/>
</dbReference>
<dbReference type="PANTHER" id="PTHR11551:SF27">
    <property type="entry name" value="INSULIN-LIKE GROWTH FACTOR BINDING PROTEIN 6A PRECURSOR-RELATED"/>
    <property type="match status" value="1"/>
</dbReference>
<dbReference type="AlphaFoldDB" id="A0AAD8FQ16"/>
<feature type="chain" id="PRO_5042442193" evidence="6">
    <location>
        <begin position="23"/>
        <end position="206"/>
    </location>
</feature>
<dbReference type="InterPro" id="IPR036857">
    <property type="entry name" value="Thyroglobulin_1_sf"/>
</dbReference>
<reference evidence="9" key="1">
    <citation type="submission" date="2022-02" db="EMBL/GenBank/DDBJ databases">
        <title>Atlantic sturgeon de novo genome assembly.</title>
        <authorList>
            <person name="Stock M."/>
            <person name="Klopp C."/>
            <person name="Guiguen Y."/>
            <person name="Cabau C."/>
            <person name="Parinello H."/>
            <person name="Santidrian Yebra-Pimentel E."/>
            <person name="Kuhl H."/>
            <person name="Dirks R.P."/>
            <person name="Guessner J."/>
            <person name="Wuertz S."/>
            <person name="Du K."/>
            <person name="Schartl M."/>
        </authorList>
    </citation>
    <scope>NUCLEOTIDE SEQUENCE</scope>
    <source>
        <strain evidence="9">STURGEONOMICS-FGT-2020</strain>
        <tissue evidence="9">Whole blood</tissue>
    </source>
</reference>
<dbReference type="SUPFAM" id="SSF57610">
    <property type="entry name" value="Thyroglobulin type-1 domain"/>
    <property type="match status" value="1"/>
</dbReference>
<organism evidence="9 10">
    <name type="scientific">Acipenser oxyrinchus oxyrinchus</name>
    <dbReference type="NCBI Taxonomy" id="40147"/>
    <lineage>
        <taxon>Eukaryota</taxon>
        <taxon>Metazoa</taxon>
        <taxon>Chordata</taxon>
        <taxon>Craniata</taxon>
        <taxon>Vertebrata</taxon>
        <taxon>Euteleostomi</taxon>
        <taxon>Actinopterygii</taxon>
        <taxon>Chondrostei</taxon>
        <taxon>Acipenseriformes</taxon>
        <taxon>Acipenseridae</taxon>
        <taxon>Acipenser</taxon>
    </lineage>
</organism>
<dbReference type="InterPro" id="IPR022321">
    <property type="entry name" value="IGFBP_1-6_chordata"/>
</dbReference>
<feature type="signal peptide" evidence="6">
    <location>
        <begin position="1"/>
        <end position="22"/>
    </location>
</feature>
<evidence type="ECO:0000313" key="9">
    <source>
        <dbReference type="EMBL" id="KAK1151248.1"/>
    </source>
</evidence>
<keyword evidence="3 5" id="KW-1015">Disulfide bond</keyword>
<dbReference type="Pfam" id="PF00086">
    <property type="entry name" value="Thyroglobulin_1"/>
    <property type="match status" value="1"/>
</dbReference>
<accession>A0AAD8FQ16</accession>
<comment type="caution">
    <text evidence="5">Lacks conserved residue(s) required for the propagation of feature annotation.</text>
</comment>
<dbReference type="SUPFAM" id="SSF57184">
    <property type="entry name" value="Growth factor receptor domain"/>
    <property type="match status" value="1"/>
</dbReference>
<dbReference type="InterPro" id="IPR009030">
    <property type="entry name" value="Growth_fac_rcpt_cys_sf"/>
</dbReference>
<keyword evidence="10" id="KW-1185">Reference proteome</keyword>
<dbReference type="PANTHER" id="PTHR11551">
    <property type="entry name" value="INSULIN-LIKE GROWTH FACTOR BINDING PROTEIN"/>
    <property type="match status" value="1"/>
</dbReference>
<dbReference type="InterPro" id="IPR000867">
    <property type="entry name" value="IGFBP-like"/>
</dbReference>
<evidence type="ECO:0000313" key="10">
    <source>
        <dbReference type="Proteomes" id="UP001230051"/>
    </source>
</evidence>
<evidence type="ECO:0000259" key="7">
    <source>
        <dbReference type="PROSITE" id="PS51162"/>
    </source>
</evidence>
<dbReference type="FunFam" id="4.10.40.20:FF:000005">
    <property type="entry name" value="Insulin-like growth factor-binding protein 6"/>
    <property type="match status" value="1"/>
</dbReference>
<dbReference type="PROSITE" id="PS51162">
    <property type="entry name" value="THYROGLOBULIN_1_2"/>
    <property type="match status" value="1"/>
</dbReference>
<name>A0AAD8FQ16_ACIOX</name>
<comment type="subcellular location">
    <subcellularLocation>
        <location evidence="1">Secreted</location>
    </subcellularLocation>
</comment>
<dbReference type="Gene3D" id="4.10.800.10">
    <property type="entry name" value="Thyroglobulin type-1"/>
    <property type="match status" value="1"/>
</dbReference>
<proteinExistence type="predicted"/>
<comment type="caution">
    <text evidence="9">The sequence shown here is derived from an EMBL/GenBank/DDBJ whole genome shotgun (WGS) entry which is preliminary data.</text>
</comment>
<evidence type="ECO:0000256" key="5">
    <source>
        <dbReference type="PROSITE-ProRule" id="PRU00500"/>
    </source>
</evidence>
<dbReference type="SMART" id="SM00121">
    <property type="entry name" value="IB"/>
    <property type="match status" value="1"/>
</dbReference>
<keyword evidence="2" id="KW-0964">Secreted</keyword>
<dbReference type="Gene3D" id="4.10.40.20">
    <property type="match status" value="1"/>
</dbReference>
<dbReference type="GO" id="GO:0005615">
    <property type="term" value="C:extracellular space"/>
    <property type="evidence" value="ECO:0007669"/>
    <property type="project" value="TreeGrafter"/>
</dbReference>
<feature type="disulfide bond" evidence="5">
    <location>
        <begin position="183"/>
        <end position="203"/>
    </location>
</feature>
<keyword evidence="4" id="KW-0340">Growth factor binding</keyword>